<dbReference type="InterPro" id="IPR044083">
    <property type="entry name" value="RamA-like"/>
</dbReference>
<dbReference type="Pfam" id="PF00795">
    <property type="entry name" value="CN_hydrolase"/>
    <property type="match status" value="1"/>
</dbReference>
<proteinExistence type="predicted"/>
<reference evidence="3" key="1">
    <citation type="submission" date="2018-12" db="EMBL/GenBank/DDBJ databases">
        <title>Complete genome sequence of Roseovarius sp. MME-070.</title>
        <authorList>
            <person name="Nam Y.-D."/>
            <person name="Kang J."/>
            <person name="Chung W.-H."/>
            <person name="Park Y.S."/>
        </authorList>
    </citation>
    <scope>NUCLEOTIDE SEQUENCE [LARGE SCALE GENOMIC DNA]</scope>
    <source>
        <strain evidence="3">MME-070</strain>
    </source>
</reference>
<organism evidence="2 3">
    <name type="scientific">Roseovarius faecimaris</name>
    <dbReference type="NCBI Taxonomy" id="2494550"/>
    <lineage>
        <taxon>Bacteria</taxon>
        <taxon>Pseudomonadati</taxon>
        <taxon>Pseudomonadota</taxon>
        <taxon>Alphaproteobacteria</taxon>
        <taxon>Rhodobacterales</taxon>
        <taxon>Roseobacteraceae</taxon>
        <taxon>Roseovarius</taxon>
    </lineage>
</organism>
<dbReference type="AlphaFoldDB" id="A0A6I6IVD2"/>
<accession>A0A6I6IVD2</accession>
<dbReference type="PANTHER" id="PTHR23088:SF27">
    <property type="entry name" value="DEAMINATED GLUTATHIONE AMIDASE"/>
    <property type="match status" value="1"/>
</dbReference>
<dbReference type="KEGG" id="rom:EI983_17930"/>
<dbReference type="Proteomes" id="UP000428330">
    <property type="component" value="Chromosome"/>
</dbReference>
<evidence type="ECO:0000313" key="3">
    <source>
        <dbReference type="Proteomes" id="UP000428330"/>
    </source>
</evidence>
<feature type="domain" description="CN hydrolase" evidence="1">
    <location>
        <begin position="1"/>
        <end position="234"/>
    </location>
</feature>
<keyword evidence="3" id="KW-1185">Reference proteome</keyword>
<keyword evidence="2" id="KW-0378">Hydrolase</keyword>
<gene>
    <name evidence="2" type="ORF">EI983_17930</name>
</gene>
<dbReference type="SUPFAM" id="SSF56317">
    <property type="entry name" value="Carbon-nitrogen hydrolase"/>
    <property type="match status" value="1"/>
</dbReference>
<evidence type="ECO:0000259" key="1">
    <source>
        <dbReference type="PROSITE" id="PS50263"/>
    </source>
</evidence>
<sequence length="253" mass="27257">MKLGIYQCRAAGRSRAERLDRLEQELEGRALDLLVCPELFASGYNVGADLERLAEAPDGPFGQAVAALARRQGCAIAFGYPERAEDVIYNAAVLYDAQGRLLANHRKRLPSPGSFEVEAFGTGEAVTFAELGAWRVAMVICYEVEFPESGRQAAQGGAQLLLVPTALGADWGMVAERVVGARAYENGIYLAYADHAGEENGARYFGGSRIVGPDGRDIAAMGDEEGVILADIALDEVARMQKRLPFLQDCAKL</sequence>
<name>A0A6I6IVD2_9RHOB</name>
<protein>
    <submittedName>
        <fullName evidence="2">Carbon-nitrogen hydrolase family protein</fullName>
    </submittedName>
</protein>
<dbReference type="PROSITE" id="PS50263">
    <property type="entry name" value="CN_HYDROLASE"/>
    <property type="match status" value="1"/>
</dbReference>
<dbReference type="InterPro" id="IPR036526">
    <property type="entry name" value="C-N_Hydrolase_sf"/>
</dbReference>
<dbReference type="CDD" id="cd07576">
    <property type="entry name" value="R-amidase_like"/>
    <property type="match status" value="1"/>
</dbReference>
<dbReference type="OrthoDB" id="9811121at2"/>
<dbReference type="GO" id="GO:0016787">
    <property type="term" value="F:hydrolase activity"/>
    <property type="evidence" value="ECO:0007669"/>
    <property type="project" value="UniProtKB-KW"/>
</dbReference>
<dbReference type="EMBL" id="CP034348">
    <property type="protein sequence ID" value="QGY00045.1"/>
    <property type="molecule type" value="Genomic_DNA"/>
</dbReference>
<dbReference type="PANTHER" id="PTHR23088">
    <property type="entry name" value="NITRILASE-RELATED"/>
    <property type="match status" value="1"/>
</dbReference>
<dbReference type="InterPro" id="IPR003010">
    <property type="entry name" value="C-N_Hydrolase"/>
</dbReference>
<evidence type="ECO:0000313" key="2">
    <source>
        <dbReference type="EMBL" id="QGY00045.1"/>
    </source>
</evidence>
<dbReference type="Gene3D" id="3.60.110.10">
    <property type="entry name" value="Carbon-nitrogen hydrolase"/>
    <property type="match status" value="1"/>
</dbReference>
<dbReference type="RefSeq" id="WP_157708726.1">
    <property type="nucleotide sequence ID" value="NZ_CP034348.1"/>
</dbReference>